<accession>A0A1C0A664</accession>
<dbReference type="InterPro" id="IPR039246">
    <property type="entry name" value="Flagellar_FlgA"/>
</dbReference>
<gene>
    <name evidence="2" type="ORF">U472_15000</name>
</gene>
<protein>
    <submittedName>
        <fullName evidence="2">Flagella basal body P-ring formation protein FlgA</fullName>
    </submittedName>
</protein>
<evidence type="ECO:0000313" key="2">
    <source>
        <dbReference type="EMBL" id="OCL25635.1"/>
    </source>
</evidence>
<sequence length="322" mass="36453">MRNKITVVSLFLLFLIMSTGVLAVNNRIVIPNKVKVREVDVKLGDIASISGDSTFQNKVKNIILGQAPLPGYQRIIYRDEVIYALRALKINLTQVNLNIPYQFTVVSDYKELSINSLIDLGKDYIYNSLPYNQEEIKVDVINPPQDLMVPYGDLKLEIGEFYQGNLVGTTTIPIEIVIEDEVYRRVYIQYKVGVLQKVFVAKGPIQKDQLISGDLFEVEERLINTLNHQFIDINTDLNGKRMKIPLDMGRPLLKSMVEMPPLVERWKEITIIARVGGVEVTTTGKSLQQGHLGDTIKVQNINSRETIKARVIAKDTVEVLIN</sequence>
<dbReference type="Gene3D" id="3.90.1210.10">
    <property type="entry name" value="Antifreeze-like/N-acetylneuraminic acid synthase C-terminal domain"/>
    <property type="match status" value="1"/>
</dbReference>
<dbReference type="OrthoDB" id="2111166at2"/>
<organism evidence="2 3">
    <name type="scientific">Orenia metallireducens</name>
    <dbReference type="NCBI Taxonomy" id="1413210"/>
    <lineage>
        <taxon>Bacteria</taxon>
        <taxon>Bacillati</taxon>
        <taxon>Bacillota</taxon>
        <taxon>Clostridia</taxon>
        <taxon>Halanaerobiales</taxon>
        <taxon>Halobacteroidaceae</taxon>
        <taxon>Orenia</taxon>
    </lineage>
</organism>
<reference evidence="3" key="1">
    <citation type="submission" date="2016-07" db="EMBL/GenBank/DDBJ databases">
        <authorList>
            <person name="Florea S."/>
            <person name="Webb J.S."/>
            <person name="Jaromczyk J."/>
            <person name="Schardl C.L."/>
        </authorList>
    </citation>
    <scope>NUCLEOTIDE SEQUENCE [LARGE SCALE GENOMIC DNA]</scope>
    <source>
        <strain evidence="3">Z6</strain>
    </source>
</reference>
<dbReference type="Proteomes" id="UP000093514">
    <property type="component" value="Unassembled WGS sequence"/>
</dbReference>
<dbReference type="InterPro" id="IPR017585">
    <property type="entry name" value="SAF_FlgA"/>
</dbReference>
<dbReference type="EMBL" id="LWDV01000010">
    <property type="protein sequence ID" value="OCL25635.1"/>
    <property type="molecule type" value="Genomic_DNA"/>
</dbReference>
<dbReference type="Pfam" id="PF13144">
    <property type="entry name" value="ChapFlgA"/>
    <property type="match status" value="1"/>
</dbReference>
<dbReference type="PANTHER" id="PTHR36307:SF1">
    <property type="entry name" value="FLAGELLA BASAL BODY P-RING FORMATION PROTEIN FLGA"/>
    <property type="match status" value="1"/>
</dbReference>
<proteinExistence type="predicted"/>
<keyword evidence="2" id="KW-0969">Cilium</keyword>
<dbReference type="GO" id="GO:0044780">
    <property type="term" value="P:bacterial-type flagellum assembly"/>
    <property type="evidence" value="ECO:0007669"/>
    <property type="project" value="InterPro"/>
</dbReference>
<dbReference type="CDD" id="cd11614">
    <property type="entry name" value="SAF_CpaB_FlgA_like"/>
    <property type="match status" value="1"/>
</dbReference>
<comment type="caution">
    <text evidence="2">The sequence shown here is derived from an EMBL/GenBank/DDBJ whole genome shotgun (WGS) entry which is preliminary data.</text>
</comment>
<feature type="domain" description="Flagella basal body P-ring formation protein FlgA SAF" evidence="1">
    <location>
        <begin position="197"/>
        <end position="319"/>
    </location>
</feature>
<keyword evidence="2" id="KW-0282">Flagellum</keyword>
<name>A0A1C0A664_9FIRM</name>
<evidence type="ECO:0000259" key="1">
    <source>
        <dbReference type="Pfam" id="PF13144"/>
    </source>
</evidence>
<reference evidence="2 3" key="2">
    <citation type="submission" date="2016-08" db="EMBL/GenBank/DDBJ databases">
        <title>Orenia metallireducens sp. nov. strain Z6, a Novel Metal-reducing Firmicute from the Deep Subsurface.</title>
        <authorList>
            <person name="Maxim B.I."/>
            <person name="Kenneth K."/>
            <person name="Flynn T.M."/>
            <person name="Oloughlin E.J."/>
            <person name="Locke R.A."/>
            <person name="Weber J.R."/>
            <person name="Egan S.M."/>
            <person name="Mackie R.I."/>
            <person name="Cann I.K."/>
        </authorList>
    </citation>
    <scope>NUCLEOTIDE SEQUENCE [LARGE SCALE GENOMIC DNA]</scope>
    <source>
        <strain evidence="2 3">Z6</strain>
    </source>
</reference>
<dbReference type="RefSeq" id="WP_068719547.1">
    <property type="nucleotide sequence ID" value="NZ_LWDV01000010.1"/>
</dbReference>
<keyword evidence="3" id="KW-1185">Reference proteome</keyword>
<dbReference type="NCBIfam" id="TIGR03170">
    <property type="entry name" value="flgA_cterm"/>
    <property type="match status" value="1"/>
</dbReference>
<dbReference type="Gene3D" id="2.30.30.760">
    <property type="match status" value="1"/>
</dbReference>
<evidence type="ECO:0000313" key="3">
    <source>
        <dbReference type="Proteomes" id="UP000093514"/>
    </source>
</evidence>
<keyword evidence="2" id="KW-0966">Cell projection</keyword>
<dbReference type="PANTHER" id="PTHR36307">
    <property type="entry name" value="FLAGELLA BASAL BODY P-RING FORMATION PROTEIN FLGA"/>
    <property type="match status" value="1"/>
</dbReference>
<dbReference type="AlphaFoldDB" id="A0A1C0A664"/>